<name>A0A0G1BKJ9_9BACT</name>
<gene>
    <name evidence="2" type="ORF">UV09_C0013G0034</name>
</gene>
<evidence type="ECO:0000256" key="1">
    <source>
        <dbReference type="SAM" id="Phobius"/>
    </source>
</evidence>
<dbReference type="AlphaFoldDB" id="A0A0G1BKJ9"/>
<sequence length="90" mass="9718">MKKNITAGDTDSDKKPEKGKFKKPEIIGIIAGASGIGFSLIVPLVGGAFLGSYLDNKFDSAPKITLSLIFFGLFIGLYTMYKTVKDLLNK</sequence>
<keyword evidence="1" id="KW-0812">Transmembrane</keyword>
<dbReference type="InterPro" id="IPR032820">
    <property type="entry name" value="ATPase_put"/>
</dbReference>
<keyword evidence="1" id="KW-0472">Membrane</keyword>
<accession>A0A0G1BKJ9</accession>
<organism evidence="2 3">
    <name type="scientific">Candidatus Gottesmanbacteria bacterium GW2011_GWA2_42_18</name>
    <dbReference type="NCBI Taxonomy" id="1618442"/>
    <lineage>
        <taxon>Bacteria</taxon>
        <taxon>Candidatus Gottesmaniibacteriota</taxon>
    </lineage>
</organism>
<feature type="transmembrane region" description="Helical" evidence="1">
    <location>
        <begin position="64"/>
        <end position="81"/>
    </location>
</feature>
<dbReference type="Pfam" id="PF09527">
    <property type="entry name" value="ATPase_gene1"/>
    <property type="match status" value="1"/>
</dbReference>
<dbReference type="EMBL" id="LCDD01000013">
    <property type="protein sequence ID" value="KKS46801.1"/>
    <property type="molecule type" value="Genomic_DNA"/>
</dbReference>
<comment type="caution">
    <text evidence="2">The sequence shown here is derived from an EMBL/GenBank/DDBJ whole genome shotgun (WGS) entry which is preliminary data.</text>
</comment>
<protein>
    <recommendedName>
        <fullName evidence="4">ATP synthase protein I</fullName>
    </recommendedName>
</protein>
<keyword evidence="1" id="KW-1133">Transmembrane helix</keyword>
<evidence type="ECO:0000313" key="2">
    <source>
        <dbReference type="EMBL" id="KKS46801.1"/>
    </source>
</evidence>
<dbReference type="Proteomes" id="UP000034320">
    <property type="component" value="Unassembled WGS sequence"/>
</dbReference>
<evidence type="ECO:0008006" key="4">
    <source>
        <dbReference type="Google" id="ProtNLM"/>
    </source>
</evidence>
<feature type="transmembrane region" description="Helical" evidence="1">
    <location>
        <begin position="26"/>
        <end position="52"/>
    </location>
</feature>
<evidence type="ECO:0000313" key="3">
    <source>
        <dbReference type="Proteomes" id="UP000034320"/>
    </source>
</evidence>
<reference evidence="2 3" key="1">
    <citation type="journal article" date="2015" name="Nature">
        <title>rRNA introns, odd ribosomes, and small enigmatic genomes across a large radiation of phyla.</title>
        <authorList>
            <person name="Brown C.T."/>
            <person name="Hug L.A."/>
            <person name="Thomas B.C."/>
            <person name="Sharon I."/>
            <person name="Castelle C.J."/>
            <person name="Singh A."/>
            <person name="Wilkins M.J."/>
            <person name="Williams K.H."/>
            <person name="Banfield J.F."/>
        </authorList>
    </citation>
    <scope>NUCLEOTIDE SEQUENCE [LARGE SCALE GENOMIC DNA]</scope>
</reference>
<proteinExistence type="predicted"/>